<feature type="compositionally biased region" description="Basic and acidic residues" evidence="1">
    <location>
        <begin position="309"/>
        <end position="319"/>
    </location>
</feature>
<evidence type="ECO:0000313" key="3">
    <source>
        <dbReference type="EMBL" id="KAG9324766.1"/>
    </source>
</evidence>
<feature type="compositionally biased region" description="Low complexity" evidence="1">
    <location>
        <begin position="342"/>
        <end position="355"/>
    </location>
</feature>
<evidence type="ECO:0000256" key="2">
    <source>
        <dbReference type="SAM" id="Phobius"/>
    </source>
</evidence>
<feature type="region of interest" description="Disordered" evidence="1">
    <location>
        <begin position="430"/>
        <end position="527"/>
    </location>
</feature>
<keyword evidence="2" id="KW-0812">Transmembrane</keyword>
<sequence length="987" mass="107518">MSTQIIQPLTTSRSHASLRPTSPSGACPVVVVVDVSNEAEDQDRTPRPQHQSIGPRSSSDTLRAKPSGTVSSTASSSTAASRNNGNISNGYSNNSSNITDTAKVFGKPAAASTSTPRFGLGSKKKRQQQREQEQQEQLLKTKATEAMRQKHGEYHPPGQLNQGQIHTHRQHQHHDHHKLERSRSRSTHNLRHQQQYAQRNPSSVSIRIASPTPISRPTSPSSALYSPSPSPTPSSSSSAHSSRHNSYDRGRHGRPTSPMRNLVHTHPHMNDLEGLDAEGMLSEHWDSSSDHDHDHDQDHGPAGTSNGFEQDHDRQRKASLDTSSSYRTSASSMVHFHDRPRSPSSSVASSHQSRSGYDRNRSAISIDSPHNYPSISQQIRPDSRLSSNRPDSRQHRRPSLEMQEIHKAQHASWQLSHFNASTTGIVTGLAPELSMPRPHSSQSRYRPSTPNSRDPIVERYLYSRAASPTHSGYRPHSRQRQYDQPQKGSELGTSSDITESMTARSKAGSRAAGGVHGPLSNGHPGSGAGGVDTWSVHDGTEVADDEHNYLAPLPPFQQGPAYTRVPKRKFCRYCFGGCRWWVLLLLILIPAAVLAGAAAFLLHRFRPCTAIDPNTVEPTIYPVDPASVQGIVLEYKTRTKGTINIVDSLDKNETRVLLKLRRQFHGMNDRQDLTGFQIETLPNGYLRYVLNDDADSHRGFFVPTVLCSQSILTIEMPMAVPGRREIALDAMIDQQDVFINVDEAVHRNASWRFRGISDHSMLVQSLNVKALSISYTSSAPASVILRSVIVREQLSVVSVSGDIQAVVGFTTPTVPTNNSSLNSTLPALSPPTIQLNTLDGQVQLDFKAWNQSCTFHVNSPLIQVSKSGTVLLPFDRRDGTTVNTNGLVANAGYNSVSGTFWPPGAIMPVNPPVNTTVPSGFMTASVLATRSLTTTTRGVATATRTNGQATVSPTSAPMPGPTLGAGGSSASAQLSIQANKNVIVNFP</sequence>
<keyword evidence="2" id="KW-1133">Transmembrane helix</keyword>
<protein>
    <submittedName>
        <fullName evidence="3">Uncharacterized protein</fullName>
    </submittedName>
</protein>
<feature type="compositionally biased region" description="Polar residues" evidence="1">
    <location>
        <begin position="439"/>
        <end position="452"/>
    </location>
</feature>
<feature type="compositionally biased region" description="Polar residues" evidence="1">
    <location>
        <begin position="192"/>
        <end position="205"/>
    </location>
</feature>
<evidence type="ECO:0000256" key="1">
    <source>
        <dbReference type="SAM" id="MobiDB-lite"/>
    </source>
</evidence>
<feature type="compositionally biased region" description="Low complexity" evidence="1">
    <location>
        <begin position="67"/>
        <end position="96"/>
    </location>
</feature>
<organism evidence="3 4">
    <name type="scientific">Mortierella alpina</name>
    <name type="common">Oleaginous fungus</name>
    <name type="synonym">Mortierella renispora</name>
    <dbReference type="NCBI Taxonomy" id="64518"/>
    <lineage>
        <taxon>Eukaryota</taxon>
        <taxon>Fungi</taxon>
        <taxon>Fungi incertae sedis</taxon>
        <taxon>Mucoromycota</taxon>
        <taxon>Mortierellomycotina</taxon>
        <taxon>Mortierellomycetes</taxon>
        <taxon>Mortierellales</taxon>
        <taxon>Mortierellaceae</taxon>
        <taxon>Mortierella</taxon>
    </lineage>
</organism>
<feature type="compositionally biased region" description="Low complexity" evidence="1">
    <location>
        <begin position="320"/>
        <end position="332"/>
    </location>
</feature>
<feature type="transmembrane region" description="Helical" evidence="2">
    <location>
        <begin position="580"/>
        <end position="602"/>
    </location>
</feature>
<accession>A0A9P8A8V4</accession>
<feature type="compositionally biased region" description="Low complexity" evidence="1">
    <location>
        <begin position="208"/>
        <end position="240"/>
    </location>
</feature>
<feature type="compositionally biased region" description="Polar residues" evidence="1">
    <location>
        <begin position="371"/>
        <end position="389"/>
    </location>
</feature>
<feature type="compositionally biased region" description="Polar residues" evidence="1">
    <location>
        <begin position="946"/>
        <end position="955"/>
    </location>
</feature>
<dbReference type="AlphaFoldDB" id="A0A9P8A8V4"/>
<keyword evidence="2" id="KW-0472">Membrane</keyword>
<gene>
    <name evidence="3" type="ORF">KVV02_005357</name>
</gene>
<feature type="compositionally biased region" description="Polar residues" evidence="1">
    <location>
        <begin position="482"/>
        <end position="502"/>
    </location>
</feature>
<feature type="compositionally biased region" description="Basic and acidic residues" evidence="1">
    <location>
        <begin position="281"/>
        <end position="299"/>
    </location>
</feature>
<evidence type="ECO:0000313" key="4">
    <source>
        <dbReference type="Proteomes" id="UP000717515"/>
    </source>
</evidence>
<feature type="compositionally biased region" description="Basic residues" evidence="1">
    <location>
        <begin position="166"/>
        <end position="176"/>
    </location>
</feature>
<name>A0A9P8A8V4_MORAP</name>
<proteinExistence type="predicted"/>
<feature type="compositionally biased region" description="Low complexity" evidence="1">
    <location>
        <begin position="503"/>
        <end position="513"/>
    </location>
</feature>
<feature type="compositionally biased region" description="Polar residues" evidence="1">
    <location>
        <begin position="48"/>
        <end position="61"/>
    </location>
</feature>
<reference evidence="3" key="1">
    <citation type="submission" date="2021-07" db="EMBL/GenBank/DDBJ databases">
        <title>Draft genome of Mortierella alpina, strain LL118, isolated from an aspen leaf litter sample.</title>
        <authorList>
            <person name="Yang S."/>
            <person name="Vinatzer B.A."/>
        </authorList>
    </citation>
    <scope>NUCLEOTIDE SEQUENCE</scope>
    <source>
        <strain evidence="3">LL118</strain>
    </source>
</reference>
<feature type="region of interest" description="Disordered" evidence="1">
    <location>
        <begin position="942"/>
        <end position="969"/>
    </location>
</feature>
<comment type="caution">
    <text evidence="3">The sequence shown here is derived from an EMBL/GenBank/DDBJ whole genome shotgun (WGS) entry which is preliminary data.</text>
</comment>
<feature type="compositionally biased region" description="Polar residues" evidence="1">
    <location>
        <begin position="1"/>
        <end position="24"/>
    </location>
</feature>
<feature type="region of interest" description="Disordered" evidence="1">
    <location>
        <begin position="1"/>
        <end position="96"/>
    </location>
</feature>
<feature type="region of interest" description="Disordered" evidence="1">
    <location>
        <begin position="152"/>
        <end position="400"/>
    </location>
</feature>
<dbReference type="Proteomes" id="UP000717515">
    <property type="component" value="Unassembled WGS sequence"/>
</dbReference>
<dbReference type="EMBL" id="JAIFTL010000057">
    <property type="protein sequence ID" value="KAG9324766.1"/>
    <property type="molecule type" value="Genomic_DNA"/>
</dbReference>
<feature type="region of interest" description="Disordered" evidence="1">
    <location>
        <begin position="108"/>
        <end position="138"/>
    </location>
</feature>